<dbReference type="InterPro" id="IPR023198">
    <property type="entry name" value="PGP-like_dom2"/>
</dbReference>
<dbReference type="InterPro" id="IPR006439">
    <property type="entry name" value="HAD-SF_hydro_IA"/>
</dbReference>
<dbReference type="InterPro" id="IPR036412">
    <property type="entry name" value="HAD-like_sf"/>
</dbReference>
<reference evidence="1 2" key="1">
    <citation type="submission" date="2021-05" db="EMBL/GenBank/DDBJ databases">
        <title>Novel species in genus Arthrobacter.</title>
        <authorList>
            <person name="Zhang G."/>
        </authorList>
    </citation>
    <scope>NUCLEOTIDE SEQUENCE [LARGE SCALE GENOMIC DNA]</scope>
    <source>
        <strain evidence="2">zg-ZUI227</strain>
    </source>
</reference>
<keyword evidence="1" id="KW-0378">Hydrolase</keyword>
<dbReference type="AlphaFoldDB" id="A0A975R073"/>
<dbReference type="GO" id="GO:0006281">
    <property type="term" value="P:DNA repair"/>
    <property type="evidence" value="ECO:0007669"/>
    <property type="project" value="TreeGrafter"/>
</dbReference>
<keyword evidence="2" id="KW-1185">Reference proteome</keyword>
<dbReference type="SFLD" id="SFLDG01129">
    <property type="entry name" value="C1.5:_HAD__Beta-PGM__Phosphata"/>
    <property type="match status" value="1"/>
</dbReference>
<dbReference type="SUPFAM" id="SSF56784">
    <property type="entry name" value="HAD-like"/>
    <property type="match status" value="1"/>
</dbReference>
<sequence>MTGNSTGARGILFDVDGTLVDSNYLHTVAWWQAFRRMDHDVPMSEVHRAIGMGGDKLVGHLLGEDRDKDQDAELDDTHGAIFSAWWPSLRSFDGARDLLLACADKDLTVVLASSASESELKVMRGVIDADSAIAAATSSADAEESKPSPDILASALDSSSLTAEDTVFVGDSVWDVKAAAELGIPTIGLLCGGTSEAELRDAGAEEIFDGPRDLLDKLDQSLIGRLASRPAPQAEQ</sequence>
<accession>A0A975R073</accession>
<evidence type="ECO:0000313" key="2">
    <source>
        <dbReference type="Proteomes" id="UP000676885"/>
    </source>
</evidence>
<dbReference type="InterPro" id="IPR023214">
    <property type="entry name" value="HAD_sf"/>
</dbReference>
<organism evidence="1 2">
    <name type="scientific">Arthrobacter jiangjiafuii</name>
    <dbReference type="NCBI Taxonomy" id="2817475"/>
    <lineage>
        <taxon>Bacteria</taxon>
        <taxon>Bacillati</taxon>
        <taxon>Actinomycetota</taxon>
        <taxon>Actinomycetes</taxon>
        <taxon>Micrococcales</taxon>
        <taxon>Micrococcaceae</taxon>
        <taxon>Arthrobacter</taxon>
    </lineage>
</organism>
<dbReference type="SFLD" id="SFLDS00003">
    <property type="entry name" value="Haloacid_Dehalogenase"/>
    <property type="match status" value="1"/>
</dbReference>
<name>A0A975R073_9MICC</name>
<dbReference type="GO" id="GO:0005829">
    <property type="term" value="C:cytosol"/>
    <property type="evidence" value="ECO:0007669"/>
    <property type="project" value="TreeGrafter"/>
</dbReference>
<dbReference type="Proteomes" id="UP000676885">
    <property type="component" value="Chromosome"/>
</dbReference>
<dbReference type="Gene3D" id="3.40.50.1000">
    <property type="entry name" value="HAD superfamily/HAD-like"/>
    <property type="match status" value="1"/>
</dbReference>
<dbReference type="InterPro" id="IPR041492">
    <property type="entry name" value="HAD_2"/>
</dbReference>
<dbReference type="Pfam" id="PF13419">
    <property type="entry name" value="HAD_2"/>
    <property type="match status" value="1"/>
</dbReference>
<dbReference type="NCBIfam" id="TIGR01549">
    <property type="entry name" value="HAD-SF-IA-v1"/>
    <property type="match status" value="1"/>
</dbReference>
<dbReference type="KEGG" id="ajg:KKR91_03115"/>
<dbReference type="EMBL" id="CP076022">
    <property type="protein sequence ID" value="QWC10640.1"/>
    <property type="molecule type" value="Genomic_DNA"/>
</dbReference>
<dbReference type="RefSeq" id="WP_210231668.1">
    <property type="nucleotide sequence ID" value="NZ_CP076022.1"/>
</dbReference>
<protein>
    <submittedName>
        <fullName evidence="1">HAD family hydrolase</fullName>
    </submittedName>
</protein>
<dbReference type="InterPro" id="IPR050155">
    <property type="entry name" value="HAD-like_hydrolase_sf"/>
</dbReference>
<dbReference type="GO" id="GO:0008967">
    <property type="term" value="F:phosphoglycolate phosphatase activity"/>
    <property type="evidence" value="ECO:0007669"/>
    <property type="project" value="TreeGrafter"/>
</dbReference>
<dbReference type="PANTHER" id="PTHR43434">
    <property type="entry name" value="PHOSPHOGLYCOLATE PHOSPHATASE"/>
    <property type="match status" value="1"/>
</dbReference>
<dbReference type="Gene3D" id="1.10.150.240">
    <property type="entry name" value="Putative phosphatase, domain 2"/>
    <property type="match status" value="1"/>
</dbReference>
<evidence type="ECO:0000313" key="1">
    <source>
        <dbReference type="EMBL" id="QWC10640.1"/>
    </source>
</evidence>
<proteinExistence type="predicted"/>
<gene>
    <name evidence="1" type="ORF">KKR91_03115</name>
</gene>
<dbReference type="PANTHER" id="PTHR43434:SF16">
    <property type="entry name" value="BLL8046 PROTEIN"/>
    <property type="match status" value="1"/>
</dbReference>